<proteinExistence type="predicted"/>
<protein>
    <submittedName>
        <fullName evidence="2">Uncharacterized protein</fullName>
    </submittedName>
</protein>
<evidence type="ECO:0000313" key="2">
    <source>
        <dbReference type="Ensembl" id="ENSMPUP00000001638.1"/>
    </source>
</evidence>
<reference evidence="2" key="1">
    <citation type="submission" date="2024-06" db="UniProtKB">
        <authorList>
            <consortium name="Ensembl"/>
        </authorList>
    </citation>
    <scope>IDENTIFICATION</scope>
</reference>
<evidence type="ECO:0000256" key="1">
    <source>
        <dbReference type="SAM" id="MobiDB-lite"/>
    </source>
</evidence>
<organism evidence="2">
    <name type="scientific">Mustela putorius furo</name>
    <name type="common">European domestic ferret</name>
    <name type="synonym">Mustela furo</name>
    <dbReference type="NCBI Taxonomy" id="9669"/>
    <lineage>
        <taxon>Eukaryota</taxon>
        <taxon>Metazoa</taxon>
        <taxon>Chordata</taxon>
        <taxon>Craniata</taxon>
        <taxon>Vertebrata</taxon>
        <taxon>Euteleostomi</taxon>
        <taxon>Mammalia</taxon>
        <taxon>Eutheria</taxon>
        <taxon>Laurasiatheria</taxon>
        <taxon>Carnivora</taxon>
        <taxon>Caniformia</taxon>
        <taxon>Musteloidea</taxon>
        <taxon>Mustelidae</taxon>
        <taxon>Mustelinae</taxon>
        <taxon>Mustela</taxon>
    </lineage>
</organism>
<name>M3XRD8_MUSPF</name>
<accession>M3XRD8</accession>
<dbReference type="InParanoid" id="M3XRD8"/>
<feature type="region of interest" description="Disordered" evidence="1">
    <location>
        <begin position="18"/>
        <end position="44"/>
    </location>
</feature>
<dbReference type="Ensembl" id="ENSMPUT00000001672.1">
    <property type="protein sequence ID" value="ENSMPUP00000001638.1"/>
    <property type="gene ID" value="ENSMPUG00000001654.1"/>
</dbReference>
<dbReference type="AlphaFoldDB" id="M3XRD8"/>
<dbReference type="HOGENOM" id="CLU_2739380_0_0_1"/>
<sequence>MIPPPILTAPCLRCQARTPPAPADPVPVVGSKRIPEPKRLQGTQKPAMHRGCSCWMCILEGSLWKRCSRWI</sequence>
<dbReference type="EMBL" id="AEYP01033347">
    <property type="status" value="NOT_ANNOTATED_CDS"/>
    <property type="molecule type" value="Genomic_DNA"/>
</dbReference>